<name>A0A1G6K1L7_9BACI</name>
<dbReference type="AlphaFoldDB" id="A0A1G6K1L7"/>
<dbReference type="InterPro" id="IPR033134">
    <property type="entry name" value="Asp/Glu_racemase_AS_2"/>
</dbReference>
<comment type="catalytic activity">
    <reaction evidence="1 8">
        <text>L-glutamate = D-glutamate</text>
        <dbReference type="Rhea" id="RHEA:12813"/>
        <dbReference type="ChEBI" id="CHEBI:29985"/>
        <dbReference type="ChEBI" id="CHEBI:29986"/>
        <dbReference type="EC" id="5.1.1.3"/>
    </reaction>
</comment>
<feature type="binding site" evidence="8">
    <location>
        <begin position="73"/>
        <end position="74"/>
    </location>
    <ligand>
        <name>substrate</name>
    </ligand>
</feature>
<dbReference type="Gene3D" id="3.40.50.1860">
    <property type="match status" value="2"/>
</dbReference>
<dbReference type="SUPFAM" id="SSF53681">
    <property type="entry name" value="Aspartate/glutamate racemase"/>
    <property type="match status" value="2"/>
</dbReference>
<feature type="active site" description="Proton donor/acceptor" evidence="8">
    <location>
        <position position="183"/>
    </location>
</feature>
<dbReference type="PROSITE" id="PS00923">
    <property type="entry name" value="ASP_GLU_RACEMASE_1"/>
    <property type="match status" value="1"/>
</dbReference>
<comment type="pathway">
    <text evidence="8">Cell wall biogenesis; peptidoglycan biosynthesis.</text>
</comment>
<evidence type="ECO:0000256" key="3">
    <source>
        <dbReference type="ARBA" id="ARBA00022960"/>
    </source>
</evidence>
<feature type="active site" description="Proton donor/acceptor" evidence="8">
    <location>
        <position position="72"/>
    </location>
</feature>
<dbReference type="InterPro" id="IPR004391">
    <property type="entry name" value="Glu_race"/>
</dbReference>
<proteinExistence type="inferred from homology"/>
<evidence type="ECO:0000313" key="10">
    <source>
        <dbReference type="Proteomes" id="UP000242662"/>
    </source>
</evidence>
<dbReference type="GO" id="GO:0009252">
    <property type="term" value="P:peptidoglycan biosynthetic process"/>
    <property type="evidence" value="ECO:0007669"/>
    <property type="project" value="UniProtKB-UniRule"/>
</dbReference>
<keyword evidence="4 8" id="KW-0573">Peptidoglycan synthesis</keyword>
<feature type="binding site" evidence="8">
    <location>
        <begin position="41"/>
        <end position="42"/>
    </location>
    <ligand>
        <name>substrate</name>
    </ligand>
</feature>
<accession>A0A1G6K1L7</accession>
<dbReference type="FunFam" id="3.40.50.1860:FF:000002">
    <property type="entry name" value="Glutamate racemase"/>
    <property type="match status" value="1"/>
</dbReference>
<feature type="binding site" evidence="8">
    <location>
        <begin position="9"/>
        <end position="10"/>
    </location>
    <ligand>
        <name>substrate</name>
    </ligand>
</feature>
<dbReference type="Pfam" id="PF01177">
    <property type="entry name" value="Asp_Glu_race"/>
    <property type="match status" value="1"/>
</dbReference>
<evidence type="ECO:0000256" key="1">
    <source>
        <dbReference type="ARBA" id="ARBA00001602"/>
    </source>
</evidence>
<dbReference type="HAMAP" id="MF_00258">
    <property type="entry name" value="Glu_racemase"/>
    <property type="match status" value="1"/>
</dbReference>
<dbReference type="InterPro" id="IPR001920">
    <property type="entry name" value="Asp/Glu_race"/>
</dbReference>
<keyword evidence="3 8" id="KW-0133">Cell shape</keyword>
<comment type="function">
    <text evidence="8">Provides the (R)-glutamate required for cell wall biosynthesis.</text>
</comment>
<dbReference type="EMBL" id="FMYM01000006">
    <property type="protein sequence ID" value="SDC24900.1"/>
    <property type="molecule type" value="Genomic_DNA"/>
</dbReference>
<keyword evidence="5 8" id="KW-0413">Isomerase</keyword>
<evidence type="ECO:0000256" key="4">
    <source>
        <dbReference type="ARBA" id="ARBA00022984"/>
    </source>
</evidence>
<dbReference type="NCBIfam" id="TIGR00067">
    <property type="entry name" value="glut_race"/>
    <property type="match status" value="1"/>
</dbReference>
<organism evidence="9 10">
    <name type="scientific">Shouchella lonarensis</name>
    <dbReference type="NCBI Taxonomy" id="1464122"/>
    <lineage>
        <taxon>Bacteria</taxon>
        <taxon>Bacillati</taxon>
        <taxon>Bacillota</taxon>
        <taxon>Bacilli</taxon>
        <taxon>Bacillales</taxon>
        <taxon>Bacillaceae</taxon>
        <taxon>Shouchella</taxon>
    </lineage>
</organism>
<dbReference type="InterPro" id="IPR018187">
    <property type="entry name" value="Asp/Glu_racemase_AS_1"/>
</dbReference>
<dbReference type="UniPathway" id="UPA00219"/>
<evidence type="ECO:0000256" key="7">
    <source>
        <dbReference type="ARBA" id="ARBA00070053"/>
    </source>
</evidence>
<evidence type="ECO:0000313" key="9">
    <source>
        <dbReference type="EMBL" id="SDC24900.1"/>
    </source>
</evidence>
<keyword evidence="10" id="KW-1185">Reference proteome</keyword>
<dbReference type="GO" id="GO:0042802">
    <property type="term" value="F:identical protein binding"/>
    <property type="evidence" value="ECO:0007669"/>
    <property type="project" value="UniProtKB-ARBA"/>
</dbReference>
<evidence type="ECO:0000256" key="8">
    <source>
        <dbReference type="HAMAP-Rule" id="MF_00258"/>
    </source>
</evidence>
<dbReference type="GO" id="GO:0008881">
    <property type="term" value="F:glutamate racemase activity"/>
    <property type="evidence" value="ECO:0007669"/>
    <property type="project" value="UniProtKB-UniRule"/>
</dbReference>
<dbReference type="GO" id="GO:0008360">
    <property type="term" value="P:regulation of cell shape"/>
    <property type="evidence" value="ECO:0007669"/>
    <property type="project" value="UniProtKB-KW"/>
</dbReference>
<dbReference type="GO" id="GO:0071555">
    <property type="term" value="P:cell wall organization"/>
    <property type="evidence" value="ECO:0007669"/>
    <property type="project" value="UniProtKB-KW"/>
</dbReference>
<feature type="binding site" evidence="8">
    <location>
        <begin position="184"/>
        <end position="185"/>
    </location>
    <ligand>
        <name>substrate</name>
    </ligand>
</feature>
<dbReference type="PANTHER" id="PTHR21198:SF2">
    <property type="entry name" value="GLUTAMATE RACEMASE"/>
    <property type="match status" value="1"/>
</dbReference>
<gene>
    <name evidence="8" type="primary">murI</name>
    <name evidence="9" type="ORF">SAMN05421737_106165</name>
</gene>
<dbReference type="PANTHER" id="PTHR21198">
    <property type="entry name" value="GLUTAMATE RACEMASE"/>
    <property type="match status" value="1"/>
</dbReference>
<keyword evidence="6 8" id="KW-0961">Cell wall biogenesis/degradation</keyword>
<dbReference type="RefSeq" id="WP_090775776.1">
    <property type="nucleotide sequence ID" value="NZ_FMYM01000006.1"/>
</dbReference>
<dbReference type="Proteomes" id="UP000242662">
    <property type="component" value="Unassembled WGS sequence"/>
</dbReference>
<dbReference type="PROSITE" id="PS00924">
    <property type="entry name" value="ASP_GLU_RACEMASE_2"/>
    <property type="match status" value="1"/>
</dbReference>
<evidence type="ECO:0000256" key="2">
    <source>
        <dbReference type="ARBA" id="ARBA00013090"/>
    </source>
</evidence>
<dbReference type="OrthoDB" id="9801055at2"/>
<comment type="similarity">
    <text evidence="8">Belongs to the aspartate/glutamate racemases family.</text>
</comment>
<reference evidence="10" key="1">
    <citation type="submission" date="2016-09" db="EMBL/GenBank/DDBJ databases">
        <authorList>
            <person name="Varghese N."/>
            <person name="Submissions S."/>
        </authorList>
    </citation>
    <scope>NUCLEOTIDE SEQUENCE [LARGE SCALE GENOMIC DNA]</scope>
    <source>
        <strain evidence="10">25nlg</strain>
    </source>
</reference>
<dbReference type="STRING" id="1464122.SAMN05421737_106165"/>
<protein>
    <recommendedName>
        <fullName evidence="7 8">Glutamate racemase</fullName>
        <ecNumber evidence="2 8">5.1.1.3</ecNumber>
    </recommendedName>
</protein>
<dbReference type="InterPro" id="IPR015942">
    <property type="entry name" value="Asp/Glu/hydantoin_racemase"/>
</dbReference>
<evidence type="ECO:0000256" key="5">
    <source>
        <dbReference type="ARBA" id="ARBA00023235"/>
    </source>
</evidence>
<sequence>MNKPIGIIDSGIGGLTVATEIIRQLSKESIVYIGDSARCPYGPRSREEVRRFTWQMIDRLLEADVKMIVIACNTATAVVLEEARNKLSIPVVGVIRPGAISAIQASERGEIAVIGTSGTIDSGAYTVALTAIKGDVVVESLACPLFVPLVEQGIVTGPEALAVVKQSLAPLQTTTFDTLILGCTHYPLLTSVIASCLPPHVKIISSAKETAREVSSLLFHYNQAQQGDVMPTYRFYTTGDAAQFKQLAAQSLHVETGLVVEVDLASRLPADTYDHSIVGKGLCS</sequence>
<dbReference type="NCBIfam" id="NF002035">
    <property type="entry name" value="PRK00865.1-3"/>
    <property type="match status" value="1"/>
</dbReference>
<evidence type="ECO:0000256" key="6">
    <source>
        <dbReference type="ARBA" id="ARBA00023316"/>
    </source>
</evidence>
<dbReference type="EC" id="5.1.1.3" evidence="2 8"/>